<accession>A0A0C3DEZ8</accession>
<name>A0A0C3DEZ8_OIDMZ</name>
<dbReference type="FunFam" id="1.20.1250.20:FF:000308">
    <property type="entry name" value="MFS efflux transporter"/>
    <property type="match status" value="1"/>
</dbReference>
<dbReference type="InterPro" id="IPR020846">
    <property type="entry name" value="MFS_dom"/>
</dbReference>
<evidence type="ECO:0000256" key="4">
    <source>
        <dbReference type="ARBA" id="ARBA00022692"/>
    </source>
</evidence>
<comment type="subcellular location">
    <subcellularLocation>
        <location evidence="1">Endomembrane system</location>
        <topology evidence="1">Multi-pass membrane protein</topology>
    </subcellularLocation>
</comment>
<evidence type="ECO:0000313" key="9">
    <source>
        <dbReference type="EMBL" id="KIN00538.1"/>
    </source>
</evidence>
<dbReference type="InterPro" id="IPR036259">
    <property type="entry name" value="MFS_trans_sf"/>
</dbReference>
<feature type="transmembrane region" description="Helical" evidence="7">
    <location>
        <begin position="67"/>
        <end position="84"/>
    </location>
</feature>
<evidence type="ECO:0000259" key="8">
    <source>
        <dbReference type="PROSITE" id="PS50850"/>
    </source>
</evidence>
<dbReference type="SUPFAM" id="SSF103473">
    <property type="entry name" value="MFS general substrate transporter"/>
    <property type="match status" value="1"/>
</dbReference>
<gene>
    <name evidence="9" type="ORF">OIDMADRAFT_125374</name>
</gene>
<keyword evidence="5 7" id="KW-1133">Transmembrane helix</keyword>
<dbReference type="PROSITE" id="PS50850">
    <property type="entry name" value="MFS"/>
    <property type="match status" value="1"/>
</dbReference>
<evidence type="ECO:0000256" key="1">
    <source>
        <dbReference type="ARBA" id="ARBA00004127"/>
    </source>
</evidence>
<dbReference type="AlphaFoldDB" id="A0A0C3DEZ8"/>
<feature type="transmembrane region" description="Helical" evidence="7">
    <location>
        <begin position="364"/>
        <end position="383"/>
    </location>
</feature>
<feature type="transmembrane region" description="Helical" evidence="7">
    <location>
        <begin position="219"/>
        <end position="239"/>
    </location>
</feature>
<dbReference type="PANTHER" id="PTHR23514">
    <property type="entry name" value="BYPASS OF STOP CODON PROTEIN 6"/>
    <property type="match status" value="1"/>
</dbReference>
<feature type="transmembrane region" description="Helical" evidence="7">
    <location>
        <begin position="425"/>
        <end position="443"/>
    </location>
</feature>
<dbReference type="GO" id="GO:0012505">
    <property type="term" value="C:endomembrane system"/>
    <property type="evidence" value="ECO:0007669"/>
    <property type="project" value="UniProtKB-SubCell"/>
</dbReference>
<feature type="transmembrane region" description="Helical" evidence="7">
    <location>
        <begin position="312"/>
        <end position="331"/>
    </location>
</feature>
<protein>
    <recommendedName>
        <fullName evidence="8">Major facilitator superfamily (MFS) profile domain-containing protein</fullName>
    </recommendedName>
</protein>
<feature type="domain" description="Major facilitator superfamily (MFS) profile" evidence="8">
    <location>
        <begin position="48"/>
        <end position="449"/>
    </location>
</feature>
<dbReference type="InterPro" id="IPR011701">
    <property type="entry name" value="MFS"/>
</dbReference>
<evidence type="ECO:0000256" key="3">
    <source>
        <dbReference type="ARBA" id="ARBA00022448"/>
    </source>
</evidence>
<dbReference type="Gene3D" id="1.20.1250.20">
    <property type="entry name" value="MFS general substrate transporter like domains"/>
    <property type="match status" value="2"/>
</dbReference>
<evidence type="ECO:0000256" key="7">
    <source>
        <dbReference type="SAM" id="Phobius"/>
    </source>
</evidence>
<organism evidence="9 10">
    <name type="scientific">Oidiodendron maius (strain Zn)</name>
    <dbReference type="NCBI Taxonomy" id="913774"/>
    <lineage>
        <taxon>Eukaryota</taxon>
        <taxon>Fungi</taxon>
        <taxon>Dikarya</taxon>
        <taxon>Ascomycota</taxon>
        <taxon>Pezizomycotina</taxon>
        <taxon>Leotiomycetes</taxon>
        <taxon>Leotiomycetes incertae sedis</taxon>
        <taxon>Myxotrichaceae</taxon>
        <taxon>Oidiodendron</taxon>
    </lineage>
</organism>
<keyword evidence="10" id="KW-1185">Reference proteome</keyword>
<evidence type="ECO:0000256" key="2">
    <source>
        <dbReference type="ARBA" id="ARBA00008335"/>
    </source>
</evidence>
<evidence type="ECO:0000256" key="6">
    <source>
        <dbReference type="ARBA" id="ARBA00023136"/>
    </source>
</evidence>
<dbReference type="InterPro" id="IPR051788">
    <property type="entry name" value="MFS_Transporter"/>
</dbReference>
<reference evidence="9 10" key="1">
    <citation type="submission" date="2014-04" db="EMBL/GenBank/DDBJ databases">
        <authorList>
            <consortium name="DOE Joint Genome Institute"/>
            <person name="Kuo A."/>
            <person name="Martino E."/>
            <person name="Perotto S."/>
            <person name="Kohler A."/>
            <person name="Nagy L.G."/>
            <person name="Floudas D."/>
            <person name="Copeland A."/>
            <person name="Barry K.W."/>
            <person name="Cichocki N."/>
            <person name="Veneault-Fourrey C."/>
            <person name="LaButti K."/>
            <person name="Lindquist E.A."/>
            <person name="Lipzen A."/>
            <person name="Lundell T."/>
            <person name="Morin E."/>
            <person name="Murat C."/>
            <person name="Sun H."/>
            <person name="Tunlid A."/>
            <person name="Henrissat B."/>
            <person name="Grigoriev I.V."/>
            <person name="Hibbett D.S."/>
            <person name="Martin F."/>
            <person name="Nordberg H.P."/>
            <person name="Cantor M.N."/>
            <person name="Hua S.X."/>
        </authorList>
    </citation>
    <scope>NUCLEOTIDE SEQUENCE [LARGE SCALE GENOMIC DNA]</scope>
    <source>
        <strain evidence="9 10">Zn</strain>
    </source>
</reference>
<comment type="similarity">
    <text evidence="2">Belongs to the major facilitator superfamily.</text>
</comment>
<reference evidence="10" key="2">
    <citation type="submission" date="2015-01" db="EMBL/GenBank/DDBJ databases">
        <title>Evolutionary Origins and Diversification of the Mycorrhizal Mutualists.</title>
        <authorList>
            <consortium name="DOE Joint Genome Institute"/>
            <consortium name="Mycorrhizal Genomics Consortium"/>
            <person name="Kohler A."/>
            <person name="Kuo A."/>
            <person name="Nagy L.G."/>
            <person name="Floudas D."/>
            <person name="Copeland A."/>
            <person name="Barry K.W."/>
            <person name="Cichocki N."/>
            <person name="Veneault-Fourrey C."/>
            <person name="LaButti K."/>
            <person name="Lindquist E.A."/>
            <person name="Lipzen A."/>
            <person name="Lundell T."/>
            <person name="Morin E."/>
            <person name="Murat C."/>
            <person name="Riley R."/>
            <person name="Ohm R."/>
            <person name="Sun H."/>
            <person name="Tunlid A."/>
            <person name="Henrissat B."/>
            <person name="Grigoriev I.V."/>
            <person name="Hibbett D.S."/>
            <person name="Martin F."/>
        </authorList>
    </citation>
    <scope>NUCLEOTIDE SEQUENCE [LARGE SCALE GENOMIC DNA]</scope>
    <source>
        <strain evidence="10">Zn</strain>
    </source>
</reference>
<feature type="transmembrane region" description="Helical" evidence="7">
    <location>
        <begin position="188"/>
        <end position="207"/>
    </location>
</feature>
<sequence length="461" mass="49301">MATCTDTQTEPVGFNIDAIELTPPPDSSATSIQHKLGVSDPESVRAEVIPPLTAVNALQKWNYPLINMWRVFACFWSFLVMGMNDGSYGLEKYYDLNYTIVSLVFLSPFAGYTLAAILNNTVHVKFGQRGVAVVAPACHLISFIVLAAHPPYPALVVIFILVGFGNGLIDAAWCAWIGNMANANEVSGFLQACYSLGATVSPLMATAMFTKGGLPWYTFYYLMIGTSSIELVTSSITFWKQTGAIYKFENPTDSNGDSGRTREAIKNKVTWIFAAFIFGYVGAEVSLGGWIVTFMAKVRSASSFTSGVTATGFWAGMTVGRIGLAFLTARLGEFRSVLLYLGVCLGLELIFWLVPSLVVSAVSVAFLGMFLGPLFPTAIIVVTKLLPRHLHVGSIGFGTALGGSGGAIFPFIVGAIAQAKGVKTLQPIILAILGVISGLWLLLPRAGKVQGDGPQELTANN</sequence>
<proteinExistence type="inferred from homology"/>
<evidence type="ECO:0000256" key="5">
    <source>
        <dbReference type="ARBA" id="ARBA00022989"/>
    </source>
</evidence>
<dbReference type="PANTHER" id="PTHR23514:SF3">
    <property type="entry name" value="BYPASS OF STOP CODON PROTEIN 6"/>
    <property type="match status" value="1"/>
</dbReference>
<dbReference type="GO" id="GO:0022857">
    <property type="term" value="F:transmembrane transporter activity"/>
    <property type="evidence" value="ECO:0007669"/>
    <property type="project" value="InterPro"/>
</dbReference>
<feature type="transmembrane region" description="Helical" evidence="7">
    <location>
        <begin position="338"/>
        <end position="358"/>
    </location>
</feature>
<dbReference type="Pfam" id="PF07690">
    <property type="entry name" value="MFS_1"/>
    <property type="match status" value="1"/>
</dbReference>
<dbReference type="HOGENOM" id="CLU_021993_0_0_1"/>
<keyword evidence="4 7" id="KW-0812">Transmembrane</keyword>
<feature type="transmembrane region" description="Helical" evidence="7">
    <location>
        <begin position="269"/>
        <end position="292"/>
    </location>
</feature>
<feature type="transmembrane region" description="Helical" evidence="7">
    <location>
        <begin position="130"/>
        <end position="148"/>
    </location>
</feature>
<feature type="transmembrane region" description="Helical" evidence="7">
    <location>
        <begin position="96"/>
        <end position="118"/>
    </location>
</feature>
<dbReference type="EMBL" id="KN832877">
    <property type="protein sequence ID" value="KIN00538.1"/>
    <property type="molecule type" value="Genomic_DNA"/>
</dbReference>
<dbReference type="FunFam" id="1.20.1250.20:FF:000286">
    <property type="entry name" value="MFS efflux transporter"/>
    <property type="match status" value="1"/>
</dbReference>
<dbReference type="InParanoid" id="A0A0C3DEZ8"/>
<feature type="transmembrane region" description="Helical" evidence="7">
    <location>
        <begin position="154"/>
        <end position="176"/>
    </location>
</feature>
<keyword evidence="6 7" id="KW-0472">Membrane</keyword>
<feature type="transmembrane region" description="Helical" evidence="7">
    <location>
        <begin position="395"/>
        <end position="419"/>
    </location>
</feature>
<dbReference type="FunCoup" id="A0A0C3DEZ8">
    <property type="interactions" value="27"/>
</dbReference>
<keyword evidence="3" id="KW-0813">Transport</keyword>
<dbReference type="Proteomes" id="UP000054321">
    <property type="component" value="Unassembled WGS sequence"/>
</dbReference>
<dbReference type="OrthoDB" id="413079at2759"/>
<dbReference type="GO" id="GO:0016020">
    <property type="term" value="C:membrane"/>
    <property type="evidence" value="ECO:0007669"/>
    <property type="project" value="TreeGrafter"/>
</dbReference>
<evidence type="ECO:0000313" key="10">
    <source>
        <dbReference type="Proteomes" id="UP000054321"/>
    </source>
</evidence>